<reference evidence="5 6" key="1">
    <citation type="submission" date="2019-06" db="EMBL/GenBank/DDBJ databases">
        <title>Genome sequence of Litorilinea aerophila BAA-2444.</title>
        <authorList>
            <person name="Maclea K.S."/>
            <person name="Maurais E.G."/>
            <person name="Iannazzi L.C."/>
        </authorList>
    </citation>
    <scope>NUCLEOTIDE SEQUENCE [LARGE SCALE GENOMIC DNA]</scope>
    <source>
        <strain evidence="5 6">ATCC BAA-2444</strain>
    </source>
</reference>
<evidence type="ECO:0000256" key="1">
    <source>
        <dbReference type="ARBA" id="ARBA00008791"/>
    </source>
</evidence>
<organism evidence="5 6">
    <name type="scientific">Litorilinea aerophila</name>
    <dbReference type="NCBI Taxonomy" id="1204385"/>
    <lineage>
        <taxon>Bacteria</taxon>
        <taxon>Bacillati</taxon>
        <taxon>Chloroflexota</taxon>
        <taxon>Caldilineae</taxon>
        <taxon>Caldilineales</taxon>
        <taxon>Caldilineaceae</taxon>
        <taxon>Litorilinea</taxon>
    </lineage>
</organism>
<dbReference type="InParanoid" id="A0A540VDD5"/>
<dbReference type="Gene3D" id="3.40.50.620">
    <property type="entry name" value="HUPs"/>
    <property type="match status" value="3"/>
</dbReference>
<dbReference type="CDD" id="cd00293">
    <property type="entry name" value="USP-like"/>
    <property type="match status" value="3"/>
</dbReference>
<protein>
    <submittedName>
        <fullName evidence="5">Universal stress protein</fullName>
    </submittedName>
</protein>
<name>A0A540VDD5_9CHLR</name>
<dbReference type="InterPro" id="IPR006016">
    <property type="entry name" value="UspA"/>
</dbReference>
<accession>A0A540VDD5</accession>
<gene>
    <name evidence="5" type="ORF">FKZ61_15240</name>
</gene>
<dbReference type="SUPFAM" id="SSF52402">
    <property type="entry name" value="Adenine nucleotide alpha hydrolases-like"/>
    <property type="match status" value="3"/>
</dbReference>
<proteinExistence type="inferred from homology"/>
<evidence type="ECO:0000256" key="2">
    <source>
        <dbReference type="ARBA" id="ARBA00022741"/>
    </source>
</evidence>
<dbReference type="AlphaFoldDB" id="A0A540VDD5"/>
<dbReference type="PRINTS" id="PR01438">
    <property type="entry name" value="UNVRSLSTRESS"/>
</dbReference>
<dbReference type="OrthoDB" id="9808582at2"/>
<feature type="domain" description="UspA" evidence="4">
    <location>
        <begin position="180"/>
        <end position="302"/>
    </location>
</feature>
<evidence type="ECO:0000259" key="4">
    <source>
        <dbReference type="Pfam" id="PF00582"/>
    </source>
</evidence>
<feature type="domain" description="UspA" evidence="4">
    <location>
        <begin position="309"/>
        <end position="443"/>
    </location>
</feature>
<comment type="similarity">
    <text evidence="1">Belongs to the universal stress protein A family.</text>
</comment>
<evidence type="ECO:0000256" key="3">
    <source>
        <dbReference type="ARBA" id="ARBA00022840"/>
    </source>
</evidence>
<feature type="domain" description="UspA" evidence="4">
    <location>
        <begin position="4"/>
        <end position="155"/>
    </location>
</feature>
<comment type="caution">
    <text evidence="5">The sequence shown here is derived from an EMBL/GenBank/DDBJ whole genome shotgun (WGS) entry which is preliminary data.</text>
</comment>
<keyword evidence="2" id="KW-0547">Nucleotide-binding</keyword>
<dbReference type="InterPro" id="IPR014729">
    <property type="entry name" value="Rossmann-like_a/b/a_fold"/>
</dbReference>
<dbReference type="Pfam" id="PF00582">
    <property type="entry name" value="Usp"/>
    <property type="match status" value="3"/>
</dbReference>
<evidence type="ECO:0000313" key="6">
    <source>
        <dbReference type="Proteomes" id="UP000317371"/>
    </source>
</evidence>
<keyword evidence="3" id="KW-0067">ATP-binding</keyword>
<dbReference type="Proteomes" id="UP000317371">
    <property type="component" value="Unassembled WGS sequence"/>
</dbReference>
<dbReference type="PANTHER" id="PTHR46268">
    <property type="entry name" value="STRESS RESPONSE PROTEIN NHAX"/>
    <property type="match status" value="1"/>
</dbReference>
<dbReference type="PANTHER" id="PTHR46268:SF27">
    <property type="entry name" value="UNIVERSAL STRESS PROTEIN RV2623"/>
    <property type="match status" value="1"/>
</dbReference>
<dbReference type="RefSeq" id="WP_141611003.1">
    <property type="nucleotide sequence ID" value="NZ_VIGC02000020.1"/>
</dbReference>
<dbReference type="EMBL" id="VIGC01000020">
    <property type="protein sequence ID" value="TQE94778.1"/>
    <property type="molecule type" value="Genomic_DNA"/>
</dbReference>
<keyword evidence="6" id="KW-1185">Reference proteome</keyword>
<evidence type="ECO:0000313" key="5">
    <source>
        <dbReference type="EMBL" id="TQE94778.1"/>
    </source>
</evidence>
<dbReference type="InterPro" id="IPR006015">
    <property type="entry name" value="Universal_stress_UspA"/>
</dbReference>
<sequence length="447" mass="48442">MAVRKVLVPLEISEISDEILPVVTNLFEPGSIQLTLLAVAQPAESAITTDPYATAALPPSVYTTMVNTAEWERYRAGLREQLQQKAERLREAGYQVSIELLTGDTVREIVNYAEQGDFDLLAMATYGRKGLSRLVFGSVAEAVLRSVTVPMLLVRHQPKVSETPVAEKLQPAQPKASTFTIVAVTDGTEHTQRAVVLAGHLAEAMQAQLKVLVSVRGRAGSAHAQKVMGEVHQLLQGLKIRPELVPLVGPTDEVVGRYLDEHAADMLVLAAFKDRGAGGTADIGVTAQRLVQYASMPVIVVKGPQPQIRRVLACINLDDAPVLDSAIQVSKALKADLQLLHVLPPTDRRQAEPAPRSLDIALAQDEPRSLFLQDAISLLEREGYSRDALQVWQGDPLKTILHVAQKGQVDLVVVGNQSFGGFFPASVANSVVRFAPKSVMVVRIRPS</sequence>
<dbReference type="GO" id="GO:0005524">
    <property type="term" value="F:ATP binding"/>
    <property type="evidence" value="ECO:0007669"/>
    <property type="project" value="UniProtKB-KW"/>
</dbReference>